<dbReference type="EMBL" id="NFHM01000032">
    <property type="protein sequence ID" value="OUN40303.1"/>
    <property type="molecule type" value="Genomic_DNA"/>
</dbReference>
<dbReference type="Proteomes" id="UP000195455">
    <property type="component" value="Unassembled WGS sequence"/>
</dbReference>
<gene>
    <name evidence="1" type="ORF">B5G26_14300</name>
</gene>
<dbReference type="RefSeq" id="WP_087990143.1">
    <property type="nucleotide sequence ID" value="NZ_CAMOBE010000068.1"/>
</dbReference>
<reference evidence="2" key="1">
    <citation type="submission" date="2017-04" db="EMBL/GenBank/DDBJ databases">
        <title>Function of individual gut microbiota members based on whole genome sequencing of pure cultures obtained from chicken caecum.</title>
        <authorList>
            <person name="Medvecky M."/>
            <person name="Cejkova D."/>
            <person name="Polansky O."/>
            <person name="Karasova D."/>
            <person name="Kubasova T."/>
            <person name="Cizek A."/>
            <person name="Rychlik I."/>
        </authorList>
    </citation>
    <scope>NUCLEOTIDE SEQUENCE [LARGE SCALE GENOMIC DNA]</scope>
    <source>
        <strain evidence="2">An75</strain>
    </source>
</reference>
<dbReference type="AlphaFoldDB" id="A0A1Y3TV34"/>
<sequence length="206" mass="24527">MDIFQYFLSHHDENVSAFSDVFRTAKEFHQLLGRKSYLLDHYLSMLFRLITEMDFCILEDKIYQTISELQKKMLDDLENNADSIPMFNCQEPATQQELCWTALADTLLEQALIDFLKQNTLIYHTAIDLVDLKQTEQKLIDLLGKDSWEQFQQKLIHCFLPCSLMQLFRQGIIIEITKRFLSRDLETDQEIFRLYLKRFFSEDSSQ</sequence>
<organism evidence="1 2">
    <name type="scientific">Anaerotignum lactatifermentans</name>
    <dbReference type="NCBI Taxonomy" id="160404"/>
    <lineage>
        <taxon>Bacteria</taxon>
        <taxon>Bacillati</taxon>
        <taxon>Bacillota</taxon>
        <taxon>Clostridia</taxon>
        <taxon>Lachnospirales</taxon>
        <taxon>Anaerotignaceae</taxon>
        <taxon>Anaerotignum</taxon>
    </lineage>
</organism>
<comment type="caution">
    <text evidence="1">The sequence shown here is derived from an EMBL/GenBank/DDBJ whole genome shotgun (WGS) entry which is preliminary data.</text>
</comment>
<protein>
    <submittedName>
        <fullName evidence="1">Uncharacterized protein</fullName>
    </submittedName>
</protein>
<proteinExistence type="predicted"/>
<evidence type="ECO:0000313" key="2">
    <source>
        <dbReference type="Proteomes" id="UP000195455"/>
    </source>
</evidence>
<name>A0A1Y3TV34_9FIRM</name>
<accession>A0A1Y3TV34</accession>
<evidence type="ECO:0000313" key="1">
    <source>
        <dbReference type="EMBL" id="OUN40303.1"/>
    </source>
</evidence>